<dbReference type="Pfam" id="PF05717">
    <property type="entry name" value="TnpB_IS66"/>
    <property type="match status" value="1"/>
</dbReference>
<accession>A0A1L5F404</accession>
<dbReference type="OrthoDB" id="4956084at2"/>
<sequence>MLNIDKVDTVYLACGSTDLRKSIDGLTLIVQMELNLNPFDKALFVFCNKQILISRRGINEKLSEYN</sequence>
<name>A0A1L5F404_CLOKL</name>
<dbReference type="Proteomes" id="UP000184604">
    <property type="component" value="Chromosome"/>
</dbReference>
<gene>
    <name evidence="1" type="ORF">BS101_02745</name>
</gene>
<evidence type="ECO:0000313" key="2">
    <source>
        <dbReference type="Proteomes" id="UP000184604"/>
    </source>
</evidence>
<protein>
    <recommendedName>
        <fullName evidence="3">Transposase</fullName>
    </recommendedName>
</protein>
<evidence type="ECO:0008006" key="3">
    <source>
        <dbReference type="Google" id="ProtNLM"/>
    </source>
</evidence>
<dbReference type="InterPro" id="IPR008878">
    <property type="entry name" value="Transposase_IS66_Orf2"/>
</dbReference>
<evidence type="ECO:0000313" key="1">
    <source>
        <dbReference type="EMBL" id="APM37739.1"/>
    </source>
</evidence>
<organism evidence="1 2">
    <name type="scientific">Clostridium kluyveri</name>
    <dbReference type="NCBI Taxonomy" id="1534"/>
    <lineage>
        <taxon>Bacteria</taxon>
        <taxon>Bacillati</taxon>
        <taxon>Bacillota</taxon>
        <taxon>Clostridia</taxon>
        <taxon>Eubacteriales</taxon>
        <taxon>Clostridiaceae</taxon>
        <taxon>Clostridium</taxon>
    </lineage>
</organism>
<dbReference type="AlphaFoldDB" id="A0A1L5F404"/>
<dbReference type="EMBL" id="CP018335">
    <property type="protein sequence ID" value="APM37739.1"/>
    <property type="molecule type" value="Genomic_DNA"/>
</dbReference>
<dbReference type="RefSeq" id="WP_083585632.1">
    <property type="nucleotide sequence ID" value="NZ_CP018335.1"/>
</dbReference>
<reference evidence="1 2" key="1">
    <citation type="submission" date="2016-12" db="EMBL/GenBank/DDBJ databases">
        <title>Complete genome sequence of Clostridium kluyveri JZZ isolated from the pit mud of a Chinese flavor liquor-making factory.</title>
        <authorList>
            <person name="Wang Y."/>
        </authorList>
    </citation>
    <scope>NUCLEOTIDE SEQUENCE [LARGE SCALE GENOMIC DNA]</scope>
    <source>
        <strain evidence="1 2">JZZ</strain>
    </source>
</reference>
<proteinExistence type="predicted"/>